<protein>
    <submittedName>
        <fullName evidence="1">Uncharacterized protein</fullName>
    </submittedName>
</protein>
<dbReference type="OrthoDB" id="2103397at2759"/>
<keyword evidence="2" id="KW-1185">Reference proteome</keyword>
<accession>A0A1L9PKN4</accession>
<evidence type="ECO:0000313" key="2">
    <source>
        <dbReference type="Proteomes" id="UP000184073"/>
    </source>
</evidence>
<organism evidence="1 2">
    <name type="scientific">Aspergillus versicolor CBS 583.65</name>
    <dbReference type="NCBI Taxonomy" id="1036611"/>
    <lineage>
        <taxon>Eukaryota</taxon>
        <taxon>Fungi</taxon>
        <taxon>Dikarya</taxon>
        <taxon>Ascomycota</taxon>
        <taxon>Pezizomycotina</taxon>
        <taxon>Eurotiomycetes</taxon>
        <taxon>Eurotiomycetidae</taxon>
        <taxon>Eurotiales</taxon>
        <taxon>Aspergillaceae</taxon>
        <taxon>Aspergillus</taxon>
        <taxon>Aspergillus subgen. Nidulantes</taxon>
    </lineage>
</organism>
<dbReference type="GeneID" id="63732933"/>
<gene>
    <name evidence="1" type="ORF">ASPVEDRAFT_83609</name>
</gene>
<reference evidence="2" key="1">
    <citation type="journal article" date="2017" name="Genome Biol.">
        <title>Comparative genomics reveals high biological diversity and specific adaptations in the industrially and medically important fungal genus Aspergillus.</title>
        <authorList>
            <person name="de Vries R.P."/>
            <person name="Riley R."/>
            <person name="Wiebenga A."/>
            <person name="Aguilar-Osorio G."/>
            <person name="Amillis S."/>
            <person name="Uchima C.A."/>
            <person name="Anderluh G."/>
            <person name="Asadollahi M."/>
            <person name="Askin M."/>
            <person name="Barry K."/>
            <person name="Battaglia E."/>
            <person name="Bayram O."/>
            <person name="Benocci T."/>
            <person name="Braus-Stromeyer S.A."/>
            <person name="Caldana C."/>
            <person name="Canovas D."/>
            <person name="Cerqueira G.C."/>
            <person name="Chen F."/>
            <person name="Chen W."/>
            <person name="Choi C."/>
            <person name="Clum A."/>
            <person name="Dos Santos R.A."/>
            <person name="Damasio A.R."/>
            <person name="Diallinas G."/>
            <person name="Emri T."/>
            <person name="Fekete E."/>
            <person name="Flipphi M."/>
            <person name="Freyberg S."/>
            <person name="Gallo A."/>
            <person name="Gournas C."/>
            <person name="Habgood R."/>
            <person name="Hainaut M."/>
            <person name="Harispe M.L."/>
            <person name="Henrissat B."/>
            <person name="Hilden K.S."/>
            <person name="Hope R."/>
            <person name="Hossain A."/>
            <person name="Karabika E."/>
            <person name="Karaffa L."/>
            <person name="Karanyi Z."/>
            <person name="Krasevec N."/>
            <person name="Kuo A."/>
            <person name="Kusch H."/>
            <person name="LaButti K."/>
            <person name="Lagendijk E.L."/>
            <person name="Lapidus A."/>
            <person name="Levasseur A."/>
            <person name="Lindquist E."/>
            <person name="Lipzen A."/>
            <person name="Logrieco A.F."/>
            <person name="MacCabe A."/>
            <person name="Maekelae M.R."/>
            <person name="Malavazi I."/>
            <person name="Melin P."/>
            <person name="Meyer V."/>
            <person name="Mielnichuk N."/>
            <person name="Miskei M."/>
            <person name="Molnar A.P."/>
            <person name="Mule G."/>
            <person name="Ngan C.Y."/>
            <person name="Orejas M."/>
            <person name="Orosz E."/>
            <person name="Ouedraogo J.P."/>
            <person name="Overkamp K.M."/>
            <person name="Park H.-S."/>
            <person name="Perrone G."/>
            <person name="Piumi F."/>
            <person name="Punt P.J."/>
            <person name="Ram A.F."/>
            <person name="Ramon A."/>
            <person name="Rauscher S."/>
            <person name="Record E."/>
            <person name="Riano-Pachon D.M."/>
            <person name="Robert V."/>
            <person name="Roehrig J."/>
            <person name="Ruller R."/>
            <person name="Salamov A."/>
            <person name="Salih N.S."/>
            <person name="Samson R.A."/>
            <person name="Sandor E."/>
            <person name="Sanguinetti M."/>
            <person name="Schuetze T."/>
            <person name="Sepcic K."/>
            <person name="Shelest E."/>
            <person name="Sherlock G."/>
            <person name="Sophianopoulou V."/>
            <person name="Squina F.M."/>
            <person name="Sun H."/>
            <person name="Susca A."/>
            <person name="Todd R.B."/>
            <person name="Tsang A."/>
            <person name="Unkles S.E."/>
            <person name="van de Wiele N."/>
            <person name="van Rossen-Uffink D."/>
            <person name="Oliveira J.V."/>
            <person name="Vesth T.C."/>
            <person name="Visser J."/>
            <person name="Yu J.-H."/>
            <person name="Zhou M."/>
            <person name="Andersen M.R."/>
            <person name="Archer D.B."/>
            <person name="Baker S.E."/>
            <person name="Benoit I."/>
            <person name="Brakhage A.A."/>
            <person name="Braus G.H."/>
            <person name="Fischer R."/>
            <person name="Frisvad J.C."/>
            <person name="Goldman G.H."/>
            <person name="Houbraken J."/>
            <person name="Oakley B."/>
            <person name="Pocsi I."/>
            <person name="Scazzocchio C."/>
            <person name="Seiboth B."/>
            <person name="vanKuyk P.A."/>
            <person name="Wortman J."/>
            <person name="Dyer P.S."/>
            <person name="Grigoriev I.V."/>
        </authorList>
    </citation>
    <scope>NUCLEOTIDE SEQUENCE [LARGE SCALE GENOMIC DNA]</scope>
    <source>
        <strain evidence="2">CBS 583.65</strain>
    </source>
</reference>
<dbReference type="VEuPathDB" id="FungiDB:ASPVEDRAFT_83609"/>
<evidence type="ECO:0000313" key="1">
    <source>
        <dbReference type="EMBL" id="OJJ02090.1"/>
    </source>
</evidence>
<dbReference type="RefSeq" id="XP_040667852.1">
    <property type="nucleotide sequence ID" value="XM_040817422.1"/>
</dbReference>
<sequence length="205" mass="22883">MTSKRVSKAKVKQLYHSAKRYLSKPTEEQAETIARAIVEEPEVVQLGKTTVSTLQDSFGIYQADREAFEPQPVIENISPPEDLLSMLERLHRATGCLDQDDENEALVRSRLDMIFIASIDTVQNTCGRTCAPIKLQYETTLECTVVKEGIATKRFTGKVDYSIGYGKPDQPEANLAIIEAKGPTTFSRARTQLLGYLGMYYPLTA</sequence>
<proteinExistence type="predicted"/>
<dbReference type="EMBL" id="KV878129">
    <property type="protein sequence ID" value="OJJ02090.1"/>
    <property type="molecule type" value="Genomic_DNA"/>
</dbReference>
<dbReference type="Proteomes" id="UP000184073">
    <property type="component" value="Unassembled WGS sequence"/>
</dbReference>
<name>A0A1L9PKN4_ASPVE</name>
<dbReference type="AlphaFoldDB" id="A0A1L9PKN4"/>